<dbReference type="GO" id="GO:0045329">
    <property type="term" value="P:carnitine biosynthetic process"/>
    <property type="evidence" value="ECO:0007669"/>
    <property type="project" value="TreeGrafter"/>
</dbReference>
<keyword evidence="9" id="KW-1185">Reference proteome</keyword>
<comment type="cofactor">
    <cofactor evidence="1">
        <name>Fe(2+)</name>
        <dbReference type="ChEBI" id="CHEBI:29033"/>
    </cofactor>
</comment>
<dbReference type="Gene3D" id="3.30.2020.30">
    <property type="match status" value="1"/>
</dbReference>
<keyword evidence="4" id="KW-0223">Dioxygenase</keyword>
<dbReference type="GO" id="GO:0051213">
    <property type="term" value="F:dioxygenase activity"/>
    <property type="evidence" value="ECO:0007669"/>
    <property type="project" value="UniProtKB-KW"/>
</dbReference>
<evidence type="ECO:0000256" key="2">
    <source>
        <dbReference type="ARBA" id="ARBA00008654"/>
    </source>
</evidence>
<evidence type="ECO:0000313" key="9">
    <source>
        <dbReference type="Proteomes" id="UP000320333"/>
    </source>
</evidence>
<evidence type="ECO:0000256" key="6">
    <source>
        <dbReference type="ARBA" id="ARBA00023004"/>
    </source>
</evidence>
<evidence type="ECO:0000259" key="7">
    <source>
        <dbReference type="Pfam" id="PF02668"/>
    </source>
</evidence>
<evidence type="ECO:0000256" key="1">
    <source>
        <dbReference type="ARBA" id="ARBA00001954"/>
    </source>
</evidence>
<keyword evidence="5" id="KW-0560">Oxidoreductase</keyword>
<organism evidence="8 9">
    <name type="scientific">Chytriomyces confervae</name>
    <dbReference type="NCBI Taxonomy" id="246404"/>
    <lineage>
        <taxon>Eukaryota</taxon>
        <taxon>Fungi</taxon>
        <taxon>Fungi incertae sedis</taxon>
        <taxon>Chytridiomycota</taxon>
        <taxon>Chytridiomycota incertae sedis</taxon>
        <taxon>Chytridiomycetes</taxon>
        <taxon>Chytridiales</taxon>
        <taxon>Chytriomycetaceae</taxon>
        <taxon>Chytriomyces</taxon>
    </lineage>
</organism>
<dbReference type="InterPro" id="IPR003819">
    <property type="entry name" value="TauD/TfdA-like"/>
</dbReference>
<feature type="domain" description="TauD/TfdA-like" evidence="7">
    <location>
        <begin position="133"/>
        <end position="386"/>
    </location>
</feature>
<dbReference type="EMBL" id="QEAP01000041">
    <property type="protein sequence ID" value="TPX76620.1"/>
    <property type="molecule type" value="Genomic_DNA"/>
</dbReference>
<dbReference type="GO" id="GO:0046872">
    <property type="term" value="F:metal ion binding"/>
    <property type="evidence" value="ECO:0007669"/>
    <property type="project" value="UniProtKB-KW"/>
</dbReference>
<dbReference type="STRING" id="246404.A0A507FLN1"/>
<accession>A0A507FLN1</accession>
<dbReference type="PANTHER" id="PTHR10696">
    <property type="entry name" value="GAMMA-BUTYROBETAINE HYDROXYLASE-RELATED"/>
    <property type="match status" value="1"/>
</dbReference>
<comment type="similarity">
    <text evidence="2">Belongs to the gamma-BBH/TMLD family.</text>
</comment>
<evidence type="ECO:0000313" key="8">
    <source>
        <dbReference type="EMBL" id="TPX76620.1"/>
    </source>
</evidence>
<evidence type="ECO:0000256" key="5">
    <source>
        <dbReference type="ARBA" id="ARBA00023002"/>
    </source>
</evidence>
<dbReference type="InterPro" id="IPR038492">
    <property type="entry name" value="GBBH-like_N_sf"/>
</dbReference>
<dbReference type="Proteomes" id="UP000320333">
    <property type="component" value="Unassembled WGS sequence"/>
</dbReference>
<dbReference type="OrthoDB" id="406634at2759"/>
<keyword evidence="3" id="KW-0479">Metal-binding</keyword>
<reference evidence="8 9" key="1">
    <citation type="journal article" date="2019" name="Sci. Rep.">
        <title>Comparative genomics of chytrid fungi reveal insights into the obligate biotrophic and pathogenic lifestyle of Synchytrium endobioticum.</title>
        <authorList>
            <person name="van de Vossenberg B.T.L.H."/>
            <person name="Warris S."/>
            <person name="Nguyen H.D.T."/>
            <person name="van Gent-Pelzer M.P.E."/>
            <person name="Joly D.L."/>
            <person name="van de Geest H.C."/>
            <person name="Bonants P.J.M."/>
            <person name="Smith D.S."/>
            <person name="Levesque C.A."/>
            <person name="van der Lee T.A.J."/>
        </authorList>
    </citation>
    <scope>NUCLEOTIDE SEQUENCE [LARGE SCALE GENOMIC DNA]</scope>
    <source>
        <strain evidence="8 9">CBS 675.73</strain>
    </source>
</reference>
<evidence type="ECO:0000256" key="4">
    <source>
        <dbReference type="ARBA" id="ARBA00022964"/>
    </source>
</evidence>
<evidence type="ECO:0000256" key="3">
    <source>
        <dbReference type="ARBA" id="ARBA00022723"/>
    </source>
</evidence>
<dbReference type="PANTHER" id="PTHR10696:SF25">
    <property type="entry name" value="OXIDOREDUCTASE AIM17-RELATED"/>
    <property type="match status" value="1"/>
</dbReference>
<protein>
    <recommendedName>
        <fullName evidence="7">TauD/TfdA-like domain-containing protein</fullName>
    </recommendedName>
</protein>
<dbReference type="AlphaFoldDB" id="A0A507FLN1"/>
<comment type="caution">
    <text evidence="8">The sequence shown here is derived from an EMBL/GenBank/DDBJ whole genome shotgun (WGS) entry which is preliminary data.</text>
</comment>
<dbReference type="InterPro" id="IPR050411">
    <property type="entry name" value="AlphaKG_dependent_hydroxylases"/>
</dbReference>
<proteinExistence type="inferred from homology"/>
<dbReference type="Pfam" id="PF02668">
    <property type="entry name" value="TauD"/>
    <property type="match status" value="1"/>
</dbReference>
<dbReference type="SUPFAM" id="SSF51197">
    <property type="entry name" value="Clavaminate synthase-like"/>
    <property type="match status" value="1"/>
</dbReference>
<dbReference type="Gene3D" id="3.60.130.10">
    <property type="entry name" value="Clavaminate synthase-like"/>
    <property type="match status" value="1"/>
</dbReference>
<dbReference type="GO" id="GO:0005739">
    <property type="term" value="C:mitochondrion"/>
    <property type="evidence" value="ECO:0007669"/>
    <property type="project" value="TreeGrafter"/>
</dbReference>
<gene>
    <name evidence="8" type="ORF">CcCBS67573_g02104</name>
</gene>
<dbReference type="InterPro" id="IPR042098">
    <property type="entry name" value="TauD-like_sf"/>
</dbReference>
<sequence length="405" mass="45860">MHRITPLRALGQTRRRVHGIPAGWLRDACQCPQCVHPSTRQKLISTGSLTAAAHAARVEGCKVEWGPGSVSHSAVAADLSKDRHSHEFDVRFLDKYKGVFASGERSSEGAQVKQNSPHKLWRASDFAAHRSKHSDIDYRQLVTSDTALLSLLQQLQSHGLAFVRNVPVTEADDPKQEPQLERIISRMGCVVRDSFYGRTWNVKSIQQAKNIAYTSLDLGLHMDLLYFDSPPGIQFLHSLKNSVTGGESIFLDSYKAAQMLKAESPHHFKTLTQLPVTFHYDNDGHLMKQHRYTITENDINSDAPDGMRVFYSPPFQGPLEHVRTDKDMAALVEAMRAFEDILRRPDMTFEIRMEAGMLVVFHNLRVLHGRKEFDAASGERHFKGAYIDYDVMKDRLSVLSRDLKR</sequence>
<name>A0A507FLN1_9FUNG</name>
<keyword evidence="6" id="KW-0408">Iron</keyword>